<evidence type="ECO:0000313" key="2">
    <source>
        <dbReference type="EMBL" id="THU82413.1"/>
    </source>
</evidence>
<dbReference type="EMBL" id="ML179733">
    <property type="protein sequence ID" value="THU82413.1"/>
    <property type="molecule type" value="Genomic_DNA"/>
</dbReference>
<feature type="compositionally biased region" description="Acidic residues" evidence="1">
    <location>
        <begin position="52"/>
        <end position="65"/>
    </location>
</feature>
<gene>
    <name evidence="2" type="ORF">K435DRAFT_872325</name>
</gene>
<dbReference type="AlphaFoldDB" id="A0A4S8L2C2"/>
<name>A0A4S8L2C2_DENBC</name>
<keyword evidence="3" id="KW-1185">Reference proteome</keyword>
<protein>
    <submittedName>
        <fullName evidence="2">Uncharacterized protein</fullName>
    </submittedName>
</protein>
<feature type="compositionally biased region" description="Low complexity" evidence="1">
    <location>
        <begin position="69"/>
        <end position="80"/>
    </location>
</feature>
<dbReference type="Proteomes" id="UP000297245">
    <property type="component" value="Unassembled WGS sequence"/>
</dbReference>
<sequence>MYGNLQRKNLFWLLSEFQFEVRNRRMEEEGGSLEVKKAQTKKNRQRKRQVPNEDDEVLDESDDESMGVSSSERSPIPSSSALVSAPITTPRCSTRKSKPEPQGTVADWMASYGPMRNKRK</sequence>
<evidence type="ECO:0000256" key="1">
    <source>
        <dbReference type="SAM" id="MobiDB-lite"/>
    </source>
</evidence>
<accession>A0A4S8L2C2</accession>
<feature type="compositionally biased region" description="Basic residues" evidence="1">
    <location>
        <begin position="38"/>
        <end position="49"/>
    </location>
</feature>
<organism evidence="2 3">
    <name type="scientific">Dendrothele bispora (strain CBS 962.96)</name>
    <dbReference type="NCBI Taxonomy" id="1314807"/>
    <lineage>
        <taxon>Eukaryota</taxon>
        <taxon>Fungi</taxon>
        <taxon>Dikarya</taxon>
        <taxon>Basidiomycota</taxon>
        <taxon>Agaricomycotina</taxon>
        <taxon>Agaricomycetes</taxon>
        <taxon>Agaricomycetidae</taxon>
        <taxon>Agaricales</taxon>
        <taxon>Agaricales incertae sedis</taxon>
        <taxon>Dendrothele</taxon>
    </lineage>
</organism>
<feature type="region of interest" description="Disordered" evidence="1">
    <location>
        <begin position="25"/>
        <end position="120"/>
    </location>
</feature>
<reference evidence="2 3" key="1">
    <citation type="journal article" date="2019" name="Nat. Ecol. Evol.">
        <title>Megaphylogeny resolves global patterns of mushroom evolution.</title>
        <authorList>
            <person name="Varga T."/>
            <person name="Krizsan K."/>
            <person name="Foldi C."/>
            <person name="Dima B."/>
            <person name="Sanchez-Garcia M."/>
            <person name="Sanchez-Ramirez S."/>
            <person name="Szollosi G.J."/>
            <person name="Szarkandi J.G."/>
            <person name="Papp V."/>
            <person name="Albert L."/>
            <person name="Andreopoulos W."/>
            <person name="Angelini C."/>
            <person name="Antonin V."/>
            <person name="Barry K.W."/>
            <person name="Bougher N.L."/>
            <person name="Buchanan P."/>
            <person name="Buyck B."/>
            <person name="Bense V."/>
            <person name="Catcheside P."/>
            <person name="Chovatia M."/>
            <person name="Cooper J."/>
            <person name="Damon W."/>
            <person name="Desjardin D."/>
            <person name="Finy P."/>
            <person name="Geml J."/>
            <person name="Haridas S."/>
            <person name="Hughes K."/>
            <person name="Justo A."/>
            <person name="Karasinski D."/>
            <person name="Kautmanova I."/>
            <person name="Kiss B."/>
            <person name="Kocsube S."/>
            <person name="Kotiranta H."/>
            <person name="LaButti K.M."/>
            <person name="Lechner B.E."/>
            <person name="Liimatainen K."/>
            <person name="Lipzen A."/>
            <person name="Lukacs Z."/>
            <person name="Mihaltcheva S."/>
            <person name="Morgado L.N."/>
            <person name="Niskanen T."/>
            <person name="Noordeloos M.E."/>
            <person name="Ohm R.A."/>
            <person name="Ortiz-Santana B."/>
            <person name="Ovrebo C."/>
            <person name="Racz N."/>
            <person name="Riley R."/>
            <person name="Savchenko A."/>
            <person name="Shiryaev A."/>
            <person name="Soop K."/>
            <person name="Spirin V."/>
            <person name="Szebenyi C."/>
            <person name="Tomsovsky M."/>
            <person name="Tulloss R.E."/>
            <person name="Uehling J."/>
            <person name="Grigoriev I.V."/>
            <person name="Vagvolgyi C."/>
            <person name="Papp T."/>
            <person name="Martin F.M."/>
            <person name="Miettinen O."/>
            <person name="Hibbett D.S."/>
            <person name="Nagy L.G."/>
        </authorList>
    </citation>
    <scope>NUCLEOTIDE SEQUENCE [LARGE SCALE GENOMIC DNA]</scope>
    <source>
        <strain evidence="2 3">CBS 962.96</strain>
    </source>
</reference>
<evidence type="ECO:0000313" key="3">
    <source>
        <dbReference type="Proteomes" id="UP000297245"/>
    </source>
</evidence>
<proteinExistence type="predicted"/>